<dbReference type="STRING" id="1357400.HMPREF2086_01935"/>
<dbReference type="PATRIC" id="fig|1357400.3.peg.2623"/>
<accession>V8C492</accession>
<keyword evidence="2" id="KW-0472">Membrane</keyword>
<comment type="caution">
    <text evidence="4">The sequence shown here is derived from an EMBL/GenBank/DDBJ whole genome shotgun (WGS) entry which is preliminary data.</text>
</comment>
<dbReference type="EMBL" id="AZJI01000010">
    <property type="protein sequence ID" value="ETD22208.1"/>
    <property type="molecule type" value="Genomic_DNA"/>
</dbReference>
<reference evidence="4 5" key="1">
    <citation type="journal article" date="2014" name="Genome Announc.">
        <title>Draft genome sequences of six enterohepatic helicobacter species isolated from humans and one from rhesus macaques.</title>
        <authorList>
            <person name="Shen Z."/>
            <person name="Sheh A."/>
            <person name="Young S.K."/>
            <person name="Abouelliel A."/>
            <person name="Ward D.V."/>
            <person name="Earl A.M."/>
            <person name="Fox J.G."/>
        </authorList>
    </citation>
    <scope>NUCLEOTIDE SEQUENCE [LARGE SCALE GENOMIC DNA]</scope>
    <source>
        <strain evidence="4 5">MIT 99-5501</strain>
    </source>
</reference>
<dbReference type="RefSeq" id="WP_023928774.1">
    <property type="nucleotide sequence ID" value="NZ_KI669456.1"/>
</dbReference>
<dbReference type="SUPFAM" id="SSF53300">
    <property type="entry name" value="vWA-like"/>
    <property type="match status" value="1"/>
</dbReference>
<keyword evidence="5" id="KW-1185">Reference proteome</keyword>
<evidence type="ECO:0000259" key="3">
    <source>
        <dbReference type="PROSITE" id="PS50234"/>
    </source>
</evidence>
<dbReference type="InterPro" id="IPR002035">
    <property type="entry name" value="VWF_A"/>
</dbReference>
<dbReference type="Proteomes" id="UP000018731">
    <property type="component" value="Unassembled WGS sequence"/>
</dbReference>
<dbReference type="InterPro" id="IPR036465">
    <property type="entry name" value="vWFA_dom_sf"/>
</dbReference>
<feature type="transmembrane region" description="Helical" evidence="2">
    <location>
        <begin position="12"/>
        <end position="33"/>
    </location>
</feature>
<name>V8C492_9HELI</name>
<keyword evidence="2" id="KW-1133">Transmembrane helix</keyword>
<proteinExistence type="predicted"/>
<feature type="compositionally biased region" description="Basic and acidic residues" evidence="1">
    <location>
        <begin position="402"/>
        <end position="415"/>
    </location>
</feature>
<dbReference type="HOGENOM" id="CLU_063643_0_0_7"/>
<dbReference type="PROSITE" id="PS50234">
    <property type="entry name" value="VWFA"/>
    <property type="match status" value="1"/>
</dbReference>
<feature type="domain" description="VWFA" evidence="3">
    <location>
        <begin position="198"/>
        <end position="395"/>
    </location>
</feature>
<dbReference type="Gene3D" id="3.40.50.410">
    <property type="entry name" value="von Willebrand factor, type A domain"/>
    <property type="match status" value="1"/>
</dbReference>
<evidence type="ECO:0000313" key="4">
    <source>
        <dbReference type="EMBL" id="ETD22208.1"/>
    </source>
</evidence>
<protein>
    <recommendedName>
        <fullName evidence="3">VWFA domain-containing protein</fullName>
    </recommendedName>
</protein>
<dbReference type="OrthoDB" id="5318637at2"/>
<sequence length="415" mass="45093">MKRYGQAKLGKLSALVRVGIVSLICASFTLLYAQDTGGVKSANGAESGGGAGSVSGVESVENINDEAINESYIDKELHALIYGVDCSGGAQITPRSALPKSAINASNQSTIDSTKYTDAKTRTIAFNGSVLYGGIFDNTSNANLYLSADRRISYTLTNGTLDNGTLEIKAICEKQSFKISNFRNGDFNIYLSKNPTKEVAIALNVNASMKGYIEAFKEIAPFVAKHILGDREKQFAKISLVIFSNRGTENLGTFYDVQEFANTVNSVQAIKSTVVLTNAAIIRSIKNFTKDNGLKKEVYLIVAGSPDDTRNTQTMLNLTKSINASIVKNSPQNADNLVKIHAFALSPNLEFLKNIAKITGGTYNEANNSYDFKKQILTLSNGGKPFDMRKLDNQIRPSKTNKIYDPDNPQDKPNK</sequence>
<gene>
    <name evidence="4" type="ORF">HMPREF2086_01935</name>
</gene>
<organism evidence="4 5">
    <name type="scientific">Helicobacter macacae MIT 99-5501</name>
    <dbReference type="NCBI Taxonomy" id="1357400"/>
    <lineage>
        <taxon>Bacteria</taxon>
        <taxon>Pseudomonadati</taxon>
        <taxon>Campylobacterota</taxon>
        <taxon>Epsilonproteobacteria</taxon>
        <taxon>Campylobacterales</taxon>
        <taxon>Helicobacteraceae</taxon>
        <taxon>Helicobacter</taxon>
    </lineage>
</organism>
<evidence type="ECO:0000313" key="5">
    <source>
        <dbReference type="Proteomes" id="UP000018731"/>
    </source>
</evidence>
<dbReference type="AlphaFoldDB" id="V8C492"/>
<evidence type="ECO:0000256" key="2">
    <source>
        <dbReference type="SAM" id="Phobius"/>
    </source>
</evidence>
<feature type="region of interest" description="Disordered" evidence="1">
    <location>
        <begin position="387"/>
        <end position="415"/>
    </location>
</feature>
<evidence type="ECO:0000256" key="1">
    <source>
        <dbReference type="SAM" id="MobiDB-lite"/>
    </source>
</evidence>
<keyword evidence="2" id="KW-0812">Transmembrane</keyword>